<keyword evidence="2" id="KW-0812">Transmembrane</keyword>
<feature type="region of interest" description="Disordered" evidence="1">
    <location>
        <begin position="523"/>
        <end position="592"/>
    </location>
</feature>
<feature type="transmembrane region" description="Helical" evidence="2">
    <location>
        <begin position="6"/>
        <end position="24"/>
    </location>
</feature>
<dbReference type="Pfam" id="PF13519">
    <property type="entry name" value="VWA_2"/>
    <property type="match status" value="1"/>
</dbReference>
<accession>A0ABY3SN03</accession>
<evidence type="ECO:0000259" key="3">
    <source>
        <dbReference type="Pfam" id="PF07584"/>
    </source>
</evidence>
<keyword evidence="6" id="KW-1185">Reference proteome</keyword>
<evidence type="ECO:0000256" key="1">
    <source>
        <dbReference type="SAM" id="MobiDB-lite"/>
    </source>
</evidence>
<feature type="compositionally biased region" description="Basic and acidic residues" evidence="1">
    <location>
        <begin position="534"/>
        <end position="550"/>
    </location>
</feature>
<evidence type="ECO:0000259" key="4">
    <source>
        <dbReference type="Pfam" id="PF13519"/>
    </source>
</evidence>
<keyword evidence="2" id="KW-1133">Transmembrane helix</keyword>
<dbReference type="RefSeq" id="WP_235121676.1">
    <property type="nucleotide sequence ID" value="NZ_CP090978.1"/>
</dbReference>
<dbReference type="InterPro" id="IPR002035">
    <property type="entry name" value="VWF_A"/>
</dbReference>
<dbReference type="InterPro" id="IPR036465">
    <property type="entry name" value="vWFA_dom_sf"/>
</dbReference>
<protein>
    <submittedName>
        <fullName evidence="5">VWA domain-containing protein</fullName>
    </submittedName>
</protein>
<feature type="domain" description="Aerotolerance regulator N-terminal" evidence="3">
    <location>
        <begin position="1"/>
        <end position="78"/>
    </location>
</feature>
<evidence type="ECO:0000313" key="5">
    <source>
        <dbReference type="EMBL" id="UJF35104.1"/>
    </source>
</evidence>
<feature type="domain" description="VWFA" evidence="4">
    <location>
        <begin position="92"/>
        <end position="192"/>
    </location>
</feature>
<keyword evidence="2" id="KW-0472">Membrane</keyword>
<reference evidence="5 6" key="1">
    <citation type="journal article" date="2024" name="Int. J. Syst. Evol. Microbiol.">
        <title>Paenibacillus hexagrammi sp. nov., a novel bacterium isolated from the gut content of Hexagrammos agrammus.</title>
        <authorList>
            <person name="Jung H.K."/>
            <person name="Kim D.G."/>
            <person name="Zin H."/>
            <person name="Park J."/>
            <person name="Jung H."/>
            <person name="Kim Y.O."/>
            <person name="Kong H.J."/>
            <person name="Kim J.W."/>
            <person name="Kim Y.S."/>
        </authorList>
    </citation>
    <scope>NUCLEOTIDE SEQUENCE [LARGE SCALE GENOMIC DNA]</scope>
    <source>
        <strain evidence="5 6">YPD9-1</strain>
    </source>
</reference>
<feature type="transmembrane region" description="Helical" evidence="2">
    <location>
        <begin position="59"/>
        <end position="80"/>
    </location>
</feature>
<dbReference type="InterPro" id="IPR024163">
    <property type="entry name" value="Aerotolerance_reg_N"/>
</dbReference>
<dbReference type="EMBL" id="CP090978">
    <property type="protein sequence ID" value="UJF35104.1"/>
    <property type="molecule type" value="Genomic_DNA"/>
</dbReference>
<sequence>MHFASLNALWFLSALPIIAGLYLLKRHYLDKEVPSQLLWKRALQQLEANRPWQRLQKQLLLWLQLLAALLMVGALMKPFVPAWDHAAAKPHVWFVLDASGSMQALTGVSTRMEQAKRQILSFAKEHAAYSTYSLLVIKDQPHIALQNQSDLKLLEEALSEVDPSYGHAAYMETLSLASALTRDEKNAEVRVYSDCEWTESAEGIVFSVPVTVEKLDTSNSAGNVSILQFGVNHSSEGDEEQAVAVYKNWGAEPVSFRAALYAETKAPVIQQVMLQAGEQQSMYWNHLSPASYYQLQIDSNDALEMDNIAYAFAEYRERRRALYVGKDNLFLEKALSLAKVDVIKSQRGADGTYSLPSGRDQDLIILNGVMDSEIAGNEWGKMIREEPVLSIPPADDTQGALNSASAEPPFQLTDHPVTRLLQWQDVHVSKIGHAVLNTSSTDLTWAKAIISTRNQPLLLAGEQMGVSRLLFAFSLEQSDLPLRAEFPILIQNAVSWLTNQAGGNLGRRTASEQLEMAISPESVKAEWQRVSSPEMHRPEGQRLSATDETRNAGQVTDASEILETRRSSSPSKSKNEQHAGVSAVTSDDRAMSDSEEVHPIGKTVNGLSSVQKVPAIPGLYKFVEYDRSGAVIQSRLLESILDPRESRIGTTVDLKLVTDSEHVGPAVGADSPSLLTSSDKESASNASMMTWITAFILALLLVEWEVYRRGY</sequence>
<evidence type="ECO:0000256" key="2">
    <source>
        <dbReference type="SAM" id="Phobius"/>
    </source>
</evidence>
<dbReference type="PANTHER" id="PTHR37464:SF1">
    <property type="entry name" value="BLL2463 PROTEIN"/>
    <property type="match status" value="1"/>
</dbReference>
<proteinExistence type="predicted"/>
<evidence type="ECO:0000313" key="6">
    <source>
        <dbReference type="Proteomes" id="UP001649230"/>
    </source>
</evidence>
<dbReference type="Proteomes" id="UP001649230">
    <property type="component" value="Chromosome"/>
</dbReference>
<gene>
    <name evidence="5" type="ORF">L0M14_08205</name>
</gene>
<dbReference type="SUPFAM" id="SSF53300">
    <property type="entry name" value="vWA-like"/>
    <property type="match status" value="1"/>
</dbReference>
<dbReference type="Pfam" id="PF07584">
    <property type="entry name" value="BatA"/>
    <property type="match status" value="1"/>
</dbReference>
<name>A0ABY3SN03_9BACL</name>
<dbReference type="Gene3D" id="3.40.50.410">
    <property type="entry name" value="von Willebrand factor, type A domain"/>
    <property type="match status" value="1"/>
</dbReference>
<organism evidence="5 6">
    <name type="scientific">Paenibacillus hexagrammi</name>
    <dbReference type="NCBI Taxonomy" id="2908839"/>
    <lineage>
        <taxon>Bacteria</taxon>
        <taxon>Bacillati</taxon>
        <taxon>Bacillota</taxon>
        <taxon>Bacilli</taxon>
        <taxon>Bacillales</taxon>
        <taxon>Paenibacillaceae</taxon>
        <taxon>Paenibacillus</taxon>
    </lineage>
</organism>
<dbReference type="PANTHER" id="PTHR37464">
    <property type="entry name" value="BLL2463 PROTEIN"/>
    <property type="match status" value="1"/>
</dbReference>